<sequence>MATKNLNGSTARAEKARALAADVELHFKAVNETIQSLVVKHGRKAAYIKKLLAHGKQFKQRRANNIRNAIMHDLSMKAKKGEFLPGEDSDLQTMLENLSREEYEEIKENLTPEERKRIMKQLDDHTRLKRTGIRRTNRALAQDASQTASGVGDVLVDLFERTGVRSCCLFSRSSATDAALPAIQDSDNSRDFFQHALGKGFFDILLKFEQWSCTRDTEAKDLDDVQSVRKQIVLLILEGLRKIKNKKNVDMDYVNYKVDIMHKFGVELAGWPSDIPFERPVKLTADQGREICDGLRSGAIRWVVMTKSQREELAEEIEELGGVAALKHRKMRSDKGKSRKGKGKANNSDSEDEGGEDGEGGEDDEDGDDEDNEDDEDEEDEDEEIPQCKSTTAAATSSRSKCGTDTRSQNSTATASSSRKSGMGARGSGAAAAAAASCMSPASGATPVTVAAAAGTNPTPSSAAALLTNLIPTAALTNDVPGSNTVLGVPASTALTHDLTGHNIAPAGVIPASTGPTTGAMDHVIYDFDNGVYDFDHAVYNLDFSGMDLTALSNPSASNADIFLGTNRGRTDACGMPPLPYTFPPVDSLTEGMGSNLYGMPPLPNSFGVYETNSRRGPDGLGDTYDLPRLPNPNAAMHEDGTLFEPAGSAASTNRPVGGALEEATNVEQAVPWKRGHAAEGMTEPPPAKKSRRDATWTAVTFGDDAQPKGKRKQSCKKDATAA</sequence>
<dbReference type="EMBL" id="JARJLG010000033">
    <property type="protein sequence ID" value="KAJ7766398.1"/>
    <property type="molecule type" value="Genomic_DNA"/>
</dbReference>
<reference evidence="2" key="1">
    <citation type="submission" date="2023-03" db="EMBL/GenBank/DDBJ databases">
        <title>Massive genome expansion in bonnet fungi (Mycena s.s.) driven by repeated elements and novel gene families across ecological guilds.</title>
        <authorList>
            <consortium name="Lawrence Berkeley National Laboratory"/>
            <person name="Harder C.B."/>
            <person name="Miyauchi S."/>
            <person name="Viragh M."/>
            <person name="Kuo A."/>
            <person name="Thoen E."/>
            <person name="Andreopoulos B."/>
            <person name="Lu D."/>
            <person name="Skrede I."/>
            <person name="Drula E."/>
            <person name="Henrissat B."/>
            <person name="Morin E."/>
            <person name="Kohler A."/>
            <person name="Barry K."/>
            <person name="LaButti K."/>
            <person name="Morin E."/>
            <person name="Salamov A."/>
            <person name="Lipzen A."/>
            <person name="Mereny Z."/>
            <person name="Hegedus B."/>
            <person name="Baldrian P."/>
            <person name="Stursova M."/>
            <person name="Weitz H."/>
            <person name="Taylor A."/>
            <person name="Grigoriev I.V."/>
            <person name="Nagy L.G."/>
            <person name="Martin F."/>
            <person name="Kauserud H."/>
        </authorList>
    </citation>
    <scope>NUCLEOTIDE SEQUENCE</scope>
    <source>
        <strain evidence="2">CBHHK188m</strain>
    </source>
</reference>
<evidence type="ECO:0000313" key="3">
    <source>
        <dbReference type="Proteomes" id="UP001215280"/>
    </source>
</evidence>
<evidence type="ECO:0000256" key="1">
    <source>
        <dbReference type="SAM" id="MobiDB-lite"/>
    </source>
</evidence>
<gene>
    <name evidence="2" type="ORF">DFH07DRAFT_769935</name>
</gene>
<feature type="compositionally biased region" description="Basic residues" evidence="1">
    <location>
        <begin position="328"/>
        <end position="343"/>
    </location>
</feature>
<feature type="region of interest" description="Disordered" evidence="1">
    <location>
        <begin position="677"/>
        <end position="723"/>
    </location>
</feature>
<feature type="compositionally biased region" description="Low complexity" evidence="1">
    <location>
        <begin position="415"/>
        <end position="426"/>
    </location>
</feature>
<feature type="compositionally biased region" description="Polar residues" evidence="1">
    <location>
        <begin position="399"/>
        <end position="414"/>
    </location>
</feature>
<proteinExistence type="predicted"/>
<dbReference type="AlphaFoldDB" id="A0AAD7JNW9"/>
<organism evidence="2 3">
    <name type="scientific">Mycena maculata</name>
    <dbReference type="NCBI Taxonomy" id="230809"/>
    <lineage>
        <taxon>Eukaryota</taxon>
        <taxon>Fungi</taxon>
        <taxon>Dikarya</taxon>
        <taxon>Basidiomycota</taxon>
        <taxon>Agaricomycotina</taxon>
        <taxon>Agaricomycetes</taxon>
        <taxon>Agaricomycetidae</taxon>
        <taxon>Agaricales</taxon>
        <taxon>Marasmiineae</taxon>
        <taxon>Mycenaceae</taxon>
        <taxon>Mycena</taxon>
    </lineage>
</organism>
<evidence type="ECO:0000313" key="2">
    <source>
        <dbReference type="EMBL" id="KAJ7766398.1"/>
    </source>
</evidence>
<feature type="compositionally biased region" description="Acidic residues" evidence="1">
    <location>
        <begin position="349"/>
        <end position="385"/>
    </location>
</feature>
<keyword evidence="3" id="KW-1185">Reference proteome</keyword>
<name>A0AAD7JNW9_9AGAR</name>
<feature type="region of interest" description="Disordered" evidence="1">
    <location>
        <begin position="328"/>
        <end position="426"/>
    </location>
</feature>
<feature type="region of interest" description="Disordered" evidence="1">
    <location>
        <begin position="613"/>
        <end position="639"/>
    </location>
</feature>
<comment type="caution">
    <text evidence="2">The sequence shown here is derived from an EMBL/GenBank/DDBJ whole genome shotgun (WGS) entry which is preliminary data.</text>
</comment>
<accession>A0AAD7JNW9</accession>
<dbReference type="Proteomes" id="UP001215280">
    <property type="component" value="Unassembled WGS sequence"/>
</dbReference>
<protein>
    <submittedName>
        <fullName evidence="2">Uncharacterized protein</fullName>
    </submittedName>
</protein>